<protein>
    <submittedName>
        <fullName evidence="2">Uncharacterized protein</fullName>
    </submittedName>
</protein>
<accession>A0A4R8SU20</accession>
<keyword evidence="1" id="KW-1133">Transmembrane helix</keyword>
<dbReference type="Proteomes" id="UP000294604">
    <property type="component" value="Unassembled WGS sequence"/>
</dbReference>
<reference evidence="2 3" key="1">
    <citation type="journal article" date="2019" name="Sci. Rep.">
        <title>Extended insight into the Mycobacterium chelonae-abscessus complex through whole genome sequencing of Mycobacterium salmoniphilum outbreak and Mycobacterium salmoniphilum-like strains.</title>
        <authorList>
            <person name="Behra P.R.K."/>
            <person name="Das S."/>
            <person name="Pettersson B.M.F."/>
            <person name="Shirreff L."/>
            <person name="DuCote T."/>
            <person name="Jacobsson K.G."/>
            <person name="Ennis D.G."/>
            <person name="Kirsebom L.A."/>
        </authorList>
    </citation>
    <scope>NUCLEOTIDE SEQUENCE [LARGE SCALE GENOMIC DNA]</scope>
    <source>
        <strain evidence="2 3">CCUG 60884</strain>
    </source>
</reference>
<comment type="caution">
    <text evidence="2">The sequence shown here is derived from an EMBL/GenBank/DDBJ whole genome shotgun (WGS) entry which is preliminary data.</text>
</comment>
<dbReference type="EMBL" id="PECL01000008">
    <property type="protein sequence ID" value="TEA03980.1"/>
    <property type="molecule type" value="Genomic_DNA"/>
</dbReference>
<proteinExistence type="predicted"/>
<dbReference type="AlphaFoldDB" id="A0A4R8SU20"/>
<organism evidence="2 3">
    <name type="scientific">Mycobacteroides salmoniphilum</name>
    <dbReference type="NCBI Taxonomy" id="404941"/>
    <lineage>
        <taxon>Bacteria</taxon>
        <taxon>Bacillati</taxon>
        <taxon>Actinomycetota</taxon>
        <taxon>Actinomycetes</taxon>
        <taxon>Mycobacteriales</taxon>
        <taxon>Mycobacteriaceae</taxon>
        <taxon>Mycobacteroides</taxon>
    </lineage>
</organism>
<keyword evidence="1" id="KW-0472">Membrane</keyword>
<evidence type="ECO:0000313" key="2">
    <source>
        <dbReference type="EMBL" id="TEA03980.1"/>
    </source>
</evidence>
<keyword evidence="1" id="KW-0812">Transmembrane</keyword>
<gene>
    <name evidence="2" type="ORF">CCUG60884_02843</name>
</gene>
<sequence>MPTDEAQDPTTVSPAALAETGVVEIPTEPAEAWSDALDDDVYEGAQDSTRPNWLVPVALLVLAAAITTVAGAVAYTLLRQDRPAAPTAVTTFVPAIATTTSPPVATPPPSARSRAPEAVVLSARGDSVYVGTKSGKTACQVTVNYVSCIVQFVGRTPLMYGQPTNVVMITYEGIMDWTIGDGGQLQTRTLDYGTIYHALGWTITPTSEGTSFRNDATSRGMTVNVDGARAF</sequence>
<evidence type="ECO:0000313" key="3">
    <source>
        <dbReference type="Proteomes" id="UP000294604"/>
    </source>
</evidence>
<name>A0A4R8SU20_9MYCO</name>
<feature type="transmembrane region" description="Helical" evidence="1">
    <location>
        <begin position="53"/>
        <end position="78"/>
    </location>
</feature>
<dbReference type="RefSeq" id="WP_134085609.1">
    <property type="nucleotide sequence ID" value="NZ_PECL01000008.1"/>
</dbReference>
<evidence type="ECO:0000256" key="1">
    <source>
        <dbReference type="SAM" id="Phobius"/>
    </source>
</evidence>